<proteinExistence type="predicted"/>
<comment type="caution">
    <text evidence="1">The sequence shown here is derived from an EMBL/GenBank/DDBJ whole genome shotgun (WGS) entry which is preliminary data.</text>
</comment>
<keyword evidence="2" id="KW-1185">Reference proteome</keyword>
<dbReference type="EMBL" id="MKEK01000001">
    <property type="protein sequence ID" value="OEY69951.1"/>
    <property type="molecule type" value="Genomic_DNA"/>
</dbReference>
<dbReference type="Proteomes" id="UP000242258">
    <property type="component" value="Unassembled WGS sequence"/>
</dbReference>
<organism evidence="1 2">
    <name type="scientific">Rheinheimera salexigens</name>
    <dbReference type="NCBI Taxonomy" id="1628148"/>
    <lineage>
        <taxon>Bacteria</taxon>
        <taxon>Pseudomonadati</taxon>
        <taxon>Pseudomonadota</taxon>
        <taxon>Gammaproteobacteria</taxon>
        <taxon>Chromatiales</taxon>
        <taxon>Chromatiaceae</taxon>
        <taxon>Rheinheimera</taxon>
    </lineage>
</organism>
<dbReference type="OrthoDB" id="5772592at2"/>
<evidence type="ECO:0000313" key="1">
    <source>
        <dbReference type="EMBL" id="OEY69951.1"/>
    </source>
</evidence>
<evidence type="ECO:0000313" key="2">
    <source>
        <dbReference type="Proteomes" id="UP000242258"/>
    </source>
</evidence>
<gene>
    <name evidence="1" type="ORF">BI198_10520</name>
</gene>
<sequence>MIGIRIMLLSITLLLTPLVGATTPVNKVLVSKEQAVALVQQQYQGKIMKLRTDKRYYRIRVLQRDGRVITVLVDNQTGQVHKDGN</sequence>
<dbReference type="AlphaFoldDB" id="A0A1E7Q778"/>
<dbReference type="STRING" id="1628148.BI198_10520"/>
<protein>
    <submittedName>
        <fullName evidence="1">Uncharacterized protein</fullName>
    </submittedName>
</protein>
<name>A0A1E7Q778_9GAMM</name>
<reference evidence="2" key="1">
    <citation type="submission" date="2016-09" db="EMBL/GenBank/DDBJ databases">
        <authorList>
            <person name="Wan X."/>
            <person name="Hou S."/>
        </authorList>
    </citation>
    <scope>NUCLEOTIDE SEQUENCE [LARGE SCALE GENOMIC DNA]</scope>
    <source>
        <strain evidence="2">KH87</strain>
    </source>
</reference>
<accession>A0A1E7Q778</accession>
<dbReference type="RefSeq" id="WP_070049520.1">
    <property type="nucleotide sequence ID" value="NZ_CBCSDO010000007.1"/>
</dbReference>